<dbReference type="AlphaFoldDB" id="A0A1M7NAM9"/>
<accession>A0A1M7NAM9</accession>
<sequence>MYRENKIMLIGNTEECYCGSSKTFKSCCKGKAISSKAQPLGEDILSNPNRINHMLQQMLKATDFKICMHPDKEKCKMPIKNAHSLQNNGVLSLIAEKDHVMANDLLNKVRDGYSTKRVSKNDATTFYGFCEYHDSVVFQEIELKPYENNVKQNCLFAYRACAQEYHKKQREIKAIQNCFKDNPSLFLEDEFVMSYKLRKLALDDVNQTMDIFNNGINNDNYDIMENYVYEFDNQYDFAVTTTFCPAEDLIGKQLNDIYSTNPERLKAVFITVIPVVGKTYFIISCLKEDYSNLKSYFEQIENLNEDELKVFLNNVIPEYSENIVLSPRLWGEWTNFSKKEYEKMVTGEIGDFGEMLKGGLPYDSFDDFMRGMDIRNGKINVMQKPKYDLFKLKNI</sequence>
<dbReference type="Proteomes" id="UP000184038">
    <property type="component" value="Unassembled WGS sequence"/>
</dbReference>
<dbReference type="STRING" id="1120996.SAMN02746066_04338"/>
<keyword evidence="2" id="KW-1185">Reference proteome</keyword>
<reference evidence="1 2" key="1">
    <citation type="submission" date="2016-11" db="EMBL/GenBank/DDBJ databases">
        <authorList>
            <person name="Jaros S."/>
            <person name="Januszkiewicz K."/>
            <person name="Wedrychowicz H."/>
        </authorList>
    </citation>
    <scope>NUCLEOTIDE SEQUENCE [LARGE SCALE GENOMIC DNA]</scope>
    <source>
        <strain evidence="1 2">DSM 15930</strain>
    </source>
</reference>
<gene>
    <name evidence="1" type="ORF">SAMN02746066_04338</name>
</gene>
<evidence type="ECO:0000313" key="1">
    <source>
        <dbReference type="EMBL" id="SHN00572.1"/>
    </source>
</evidence>
<dbReference type="EMBL" id="FRCP01000026">
    <property type="protein sequence ID" value="SHN00572.1"/>
    <property type="molecule type" value="Genomic_DNA"/>
</dbReference>
<evidence type="ECO:0000313" key="2">
    <source>
        <dbReference type="Proteomes" id="UP000184038"/>
    </source>
</evidence>
<organism evidence="1 2">
    <name type="scientific">Anaerosporobacter mobilis DSM 15930</name>
    <dbReference type="NCBI Taxonomy" id="1120996"/>
    <lineage>
        <taxon>Bacteria</taxon>
        <taxon>Bacillati</taxon>
        <taxon>Bacillota</taxon>
        <taxon>Clostridia</taxon>
        <taxon>Lachnospirales</taxon>
        <taxon>Lachnospiraceae</taxon>
        <taxon>Anaerosporobacter</taxon>
    </lineage>
</organism>
<name>A0A1M7NAM9_9FIRM</name>
<evidence type="ECO:0008006" key="3">
    <source>
        <dbReference type="Google" id="ProtNLM"/>
    </source>
</evidence>
<proteinExistence type="predicted"/>
<protein>
    <recommendedName>
        <fullName evidence="3">SEC-C motif-containing protein</fullName>
    </recommendedName>
</protein>